<organism evidence="2 3">
    <name type="scientific">Inhella proteolytica</name>
    <dbReference type="NCBI Taxonomy" id="2795029"/>
    <lineage>
        <taxon>Bacteria</taxon>
        <taxon>Pseudomonadati</taxon>
        <taxon>Pseudomonadota</taxon>
        <taxon>Betaproteobacteria</taxon>
        <taxon>Burkholderiales</taxon>
        <taxon>Sphaerotilaceae</taxon>
        <taxon>Inhella</taxon>
    </lineage>
</organism>
<keyword evidence="1" id="KW-1133">Transmembrane helix</keyword>
<dbReference type="AlphaFoldDB" id="A0A931J448"/>
<comment type="caution">
    <text evidence="2">The sequence shown here is derived from an EMBL/GenBank/DDBJ whole genome shotgun (WGS) entry which is preliminary data.</text>
</comment>
<evidence type="ECO:0000313" key="2">
    <source>
        <dbReference type="EMBL" id="MBH9577184.1"/>
    </source>
</evidence>
<dbReference type="Proteomes" id="UP000613266">
    <property type="component" value="Unassembled WGS sequence"/>
</dbReference>
<evidence type="ECO:0000256" key="1">
    <source>
        <dbReference type="SAM" id="Phobius"/>
    </source>
</evidence>
<feature type="transmembrane region" description="Helical" evidence="1">
    <location>
        <begin position="71"/>
        <end position="87"/>
    </location>
</feature>
<feature type="transmembrane region" description="Helical" evidence="1">
    <location>
        <begin position="31"/>
        <end position="51"/>
    </location>
</feature>
<accession>A0A931J448</accession>
<keyword evidence="3" id="KW-1185">Reference proteome</keyword>
<feature type="transmembrane region" description="Helical" evidence="1">
    <location>
        <begin position="99"/>
        <end position="117"/>
    </location>
</feature>
<keyword evidence="1" id="KW-0472">Membrane</keyword>
<evidence type="ECO:0000313" key="3">
    <source>
        <dbReference type="Proteomes" id="UP000613266"/>
    </source>
</evidence>
<protein>
    <submittedName>
        <fullName evidence="2">Uncharacterized protein</fullName>
    </submittedName>
</protein>
<name>A0A931J448_9BURK</name>
<keyword evidence="1" id="KW-0812">Transmembrane</keyword>
<sequence length="174" mass="19205">MIRALAAWIVHVQPCQNFGSSFEGACAYGRLATALIIGTAIAFRVFAWLGYRVLSQRSKDSTGVGELAQPPVGWWLFSLLPFAWILLGGDRWLRIPGPLDIVLLAFFVACSTVMLHRCGASRWWVLLGLLSQHGKVLLIAVVCWYLGQRSERKARASSYIEQDAPTDSAQGVAR</sequence>
<proteinExistence type="predicted"/>
<feature type="transmembrane region" description="Helical" evidence="1">
    <location>
        <begin position="123"/>
        <end position="147"/>
    </location>
</feature>
<dbReference type="EMBL" id="JAEDAK010000005">
    <property type="protein sequence ID" value="MBH9577184.1"/>
    <property type="molecule type" value="Genomic_DNA"/>
</dbReference>
<reference evidence="2" key="1">
    <citation type="submission" date="2020-12" db="EMBL/GenBank/DDBJ databases">
        <title>The genome sequence of Inhella sp. 1Y17.</title>
        <authorList>
            <person name="Liu Y."/>
        </authorList>
    </citation>
    <scope>NUCLEOTIDE SEQUENCE</scope>
    <source>
        <strain evidence="2">1Y17</strain>
    </source>
</reference>
<gene>
    <name evidence="2" type="ORF">I7X39_09725</name>
</gene>